<protein>
    <submittedName>
        <fullName evidence="6">TetR family transcriptional regulator</fullName>
    </submittedName>
</protein>
<organism evidence="6 7">
    <name type="scientific">Mucilaginibacter yixingensis</name>
    <dbReference type="NCBI Taxonomy" id="1295612"/>
    <lineage>
        <taxon>Bacteria</taxon>
        <taxon>Pseudomonadati</taxon>
        <taxon>Bacteroidota</taxon>
        <taxon>Sphingobacteriia</taxon>
        <taxon>Sphingobacteriales</taxon>
        <taxon>Sphingobacteriaceae</taxon>
        <taxon>Mucilaginibacter</taxon>
    </lineage>
</organism>
<evidence type="ECO:0000313" key="7">
    <source>
        <dbReference type="Proteomes" id="UP000244168"/>
    </source>
</evidence>
<evidence type="ECO:0000259" key="5">
    <source>
        <dbReference type="PROSITE" id="PS50977"/>
    </source>
</evidence>
<evidence type="ECO:0000256" key="2">
    <source>
        <dbReference type="ARBA" id="ARBA00023125"/>
    </source>
</evidence>
<dbReference type="Pfam" id="PF00440">
    <property type="entry name" value="TetR_N"/>
    <property type="match status" value="1"/>
</dbReference>
<dbReference type="InterPro" id="IPR001647">
    <property type="entry name" value="HTH_TetR"/>
</dbReference>
<evidence type="ECO:0000256" key="1">
    <source>
        <dbReference type="ARBA" id="ARBA00023015"/>
    </source>
</evidence>
<dbReference type="PANTHER" id="PTHR47506">
    <property type="entry name" value="TRANSCRIPTIONAL REGULATORY PROTEIN"/>
    <property type="match status" value="1"/>
</dbReference>
<accession>A0A2T5JAG8</accession>
<dbReference type="InterPro" id="IPR011075">
    <property type="entry name" value="TetR_C"/>
</dbReference>
<dbReference type="OrthoDB" id="9795242at2"/>
<dbReference type="Proteomes" id="UP000244168">
    <property type="component" value="Unassembled WGS sequence"/>
</dbReference>
<dbReference type="GO" id="GO:0003677">
    <property type="term" value="F:DNA binding"/>
    <property type="evidence" value="ECO:0007669"/>
    <property type="project" value="UniProtKB-UniRule"/>
</dbReference>
<proteinExistence type="predicted"/>
<keyword evidence="1" id="KW-0805">Transcription regulation</keyword>
<keyword evidence="3" id="KW-0804">Transcription</keyword>
<dbReference type="PANTHER" id="PTHR47506:SF3">
    <property type="entry name" value="HTH-TYPE TRANSCRIPTIONAL REGULATOR LMRA"/>
    <property type="match status" value="1"/>
</dbReference>
<evidence type="ECO:0000256" key="4">
    <source>
        <dbReference type="PROSITE-ProRule" id="PRU00335"/>
    </source>
</evidence>
<feature type="DNA-binding region" description="H-T-H motif" evidence="4">
    <location>
        <begin position="27"/>
        <end position="46"/>
    </location>
</feature>
<dbReference type="InterPro" id="IPR036271">
    <property type="entry name" value="Tet_transcr_reg_TetR-rel_C_sf"/>
</dbReference>
<dbReference type="RefSeq" id="WP_107828059.1">
    <property type="nucleotide sequence ID" value="NZ_CP160205.1"/>
</dbReference>
<dbReference type="InterPro" id="IPR009057">
    <property type="entry name" value="Homeodomain-like_sf"/>
</dbReference>
<dbReference type="SUPFAM" id="SSF46689">
    <property type="entry name" value="Homeodomain-like"/>
    <property type="match status" value="1"/>
</dbReference>
<feature type="domain" description="HTH tetR-type" evidence="5">
    <location>
        <begin position="4"/>
        <end position="64"/>
    </location>
</feature>
<dbReference type="Pfam" id="PF16925">
    <property type="entry name" value="TetR_C_13"/>
    <property type="match status" value="1"/>
</dbReference>
<dbReference type="AlphaFoldDB" id="A0A2T5JAG8"/>
<name>A0A2T5JAG8_9SPHI</name>
<dbReference type="SUPFAM" id="SSF48498">
    <property type="entry name" value="Tetracyclin repressor-like, C-terminal domain"/>
    <property type="match status" value="1"/>
</dbReference>
<evidence type="ECO:0000313" key="6">
    <source>
        <dbReference type="EMBL" id="PTQ97856.1"/>
    </source>
</evidence>
<sequence>MTRRAIRQQIIEDCASVFNTKGYQHVSIPEIETAAHKTKATLYGYFENRGQMAKVILAYNLTEKLRIINQLADDRPTALGKLTAHIDAHRPGAQLLVDGGCPILNAATEADDTNEELRAQAAGALIQWSQLIATLISNGISSGEIKPEVDPEKMALEFIALIEGAVFFGKTTQNADLCNQLLDTAAARITECQIDYMG</sequence>
<gene>
    <name evidence="6" type="ORF">C8P68_10315</name>
</gene>
<reference evidence="6 7" key="1">
    <citation type="submission" date="2018-04" db="EMBL/GenBank/DDBJ databases">
        <title>Genomic Encyclopedia of Archaeal and Bacterial Type Strains, Phase II (KMG-II): from individual species to whole genera.</title>
        <authorList>
            <person name="Goeker M."/>
        </authorList>
    </citation>
    <scope>NUCLEOTIDE SEQUENCE [LARGE SCALE GENOMIC DNA]</scope>
    <source>
        <strain evidence="6 7">DSM 26809</strain>
    </source>
</reference>
<evidence type="ECO:0000256" key="3">
    <source>
        <dbReference type="ARBA" id="ARBA00023163"/>
    </source>
</evidence>
<dbReference type="PROSITE" id="PS50977">
    <property type="entry name" value="HTH_TETR_2"/>
    <property type="match status" value="1"/>
</dbReference>
<keyword evidence="7" id="KW-1185">Reference proteome</keyword>
<comment type="caution">
    <text evidence="6">The sequence shown here is derived from an EMBL/GenBank/DDBJ whole genome shotgun (WGS) entry which is preliminary data.</text>
</comment>
<dbReference type="Gene3D" id="1.10.357.10">
    <property type="entry name" value="Tetracycline Repressor, domain 2"/>
    <property type="match status" value="1"/>
</dbReference>
<keyword evidence="2 4" id="KW-0238">DNA-binding</keyword>
<dbReference type="EMBL" id="QAOQ01000003">
    <property type="protein sequence ID" value="PTQ97856.1"/>
    <property type="molecule type" value="Genomic_DNA"/>
</dbReference>